<evidence type="ECO:0000313" key="6">
    <source>
        <dbReference type="Proteomes" id="UP000199462"/>
    </source>
</evidence>
<dbReference type="GO" id="GO:0003700">
    <property type="term" value="F:DNA-binding transcription factor activity"/>
    <property type="evidence" value="ECO:0007669"/>
    <property type="project" value="InterPro"/>
</dbReference>
<evidence type="ECO:0000256" key="1">
    <source>
        <dbReference type="ARBA" id="ARBA00023015"/>
    </source>
</evidence>
<dbReference type="EMBL" id="FOYX01000002">
    <property type="protein sequence ID" value="SFR76833.1"/>
    <property type="molecule type" value="Genomic_DNA"/>
</dbReference>
<dbReference type="PROSITE" id="PS01124">
    <property type="entry name" value="HTH_ARAC_FAMILY_2"/>
    <property type="match status" value="1"/>
</dbReference>
<reference evidence="6" key="1">
    <citation type="submission" date="2016-10" db="EMBL/GenBank/DDBJ databases">
        <authorList>
            <person name="Varghese N."/>
            <person name="Submissions S."/>
        </authorList>
    </citation>
    <scope>NUCLEOTIDE SEQUENCE [LARGE SCALE GENOMIC DNA]</scope>
    <source>
        <strain evidence="6">DSM 19891</strain>
    </source>
</reference>
<dbReference type="STRING" id="440514.SAMN04488010_2602"/>
<dbReference type="Gene3D" id="1.10.10.60">
    <property type="entry name" value="Homeodomain-like"/>
    <property type="match status" value="1"/>
</dbReference>
<feature type="domain" description="HTH araC/xylS-type" evidence="4">
    <location>
        <begin position="159"/>
        <end position="260"/>
    </location>
</feature>
<dbReference type="GO" id="GO:0043565">
    <property type="term" value="F:sequence-specific DNA binding"/>
    <property type="evidence" value="ECO:0007669"/>
    <property type="project" value="InterPro"/>
</dbReference>
<evidence type="ECO:0000259" key="4">
    <source>
        <dbReference type="PROSITE" id="PS01124"/>
    </source>
</evidence>
<dbReference type="SMART" id="SM00342">
    <property type="entry name" value="HTH_ARAC"/>
    <property type="match status" value="1"/>
</dbReference>
<organism evidence="5 6">
    <name type="scientific">Maribacter stanieri</name>
    <dbReference type="NCBI Taxonomy" id="440514"/>
    <lineage>
        <taxon>Bacteria</taxon>
        <taxon>Pseudomonadati</taxon>
        <taxon>Bacteroidota</taxon>
        <taxon>Flavobacteriia</taxon>
        <taxon>Flavobacteriales</taxon>
        <taxon>Flavobacteriaceae</taxon>
        <taxon>Maribacter</taxon>
    </lineage>
</organism>
<dbReference type="Pfam" id="PF12833">
    <property type="entry name" value="HTH_18"/>
    <property type="match status" value="1"/>
</dbReference>
<dbReference type="Proteomes" id="UP000199462">
    <property type="component" value="Unassembled WGS sequence"/>
</dbReference>
<name>A0A1I6JCU3_9FLAO</name>
<dbReference type="InterPro" id="IPR009057">
    <property type="entry name" value="Homeodomain-like_sf"/>
</dbReference>
<dbReference type="AlphaFoldDB" id="A0A1I6JCU3"/>
<evidence type="ECO:0000256" key="2">
    <source>
        <dbReference type="ARBA" id="ARBA00023125"/>
    </source>
</evidence>
<evidence type="ECO:0000313" key="5">
    <source>
        <dbReference type="EMBL" id="SFR76833.1"/>
    </source>
</evidence>
<dbReference type="InterPro" id="IPR046532">
    <property type="entry name" value="DUF6597"/>
</dbReference>
<sequence>MNYQTFQPHSDLGSLISCYWTLEVPAENNSERQRIIPDGCIEMAFILGDDIKRYTSKDEFILQPRAMVLGQTIEPFYIEPTGFVNTFSIRFYPYGFANFVTMPIKDLANKETPIELLFGAYTANELEQKIIHAADTKHRIEIIENFLLEKLNDKITIDNIVKQTVEALLSSNGTESITTILKEDLSKRRQLERNFKKQIGISPKQLGKVIRLQTALKILLNKKKDNLTNIAYESEYFDQAHFIKDFKEFTGINPKEFLANENMALSTLFYK</sequence>
<accession>A0A1I6JCU3</accession>
<keyword evidence="6" id="KW-1185">Reference proteome</keyword>
<keyword evidence="1" id="KW-0805">Transcription regulation</keyword>
<dbReference type="SUPFAM" id="SSF46689">
    <property type="entry name" value="Homeodomain-like"/>
    <property type="match status" value="1"/>
</dbReference>
<protein>
    <submittedName>
        <fullName evidence="5">AraC-type DNA-binding protein</fullName>
    </submittedName>
</protein>
<keyword evidence="2 5" id="KW-0238">DNA-binding</keyword>
<dbReference type="RefSeq" id="WP_091903399.1">
    <property type="nucleotide sequence ID" value="NZ_FOYX01000002.1"/>
</dbReference>
<evidence type="ECO:0000256" key="3">
    <source>
        <dbReference type="ARBA" id="ARBA00023163"/>
    </source>
</evidence>
<dbReference type="PANTHER" id="PTHR46796">
    <property type="entry name" value="HTH-TYPE TRANSCRIPTIONAL ACTIVATOR RHAS-RELATED"/>
    <property type="match status" value="1"/>
</dbReference>
<gene>
    <name evidence="5" type="ORF">SAMN04488010_2602</name>
</gene>
<proteinExistence type="predicted"/>
<keyword evidence="3" id="KW-0804">Transcription</keyword>
<dbReference type="Pfam" id="PF20240">
    <property type="entry name" value="DUF6597"/>
    <property type="match status" value="1"/>
</dbReference>
<dbReference type="InterPro" id="IPR050204">
    <property type="entry name" value="AraC_XylS_family_regulators"/>
</dbReference>
<dbReference type="InterPro" id="IPR018060">
    <property type="entry name" value="HTH_AraC"/>
</dbReference>
<dbReference type="PANTHER" id="PTHR46796:SF13">
    <property type="entry name" value="HTH-TYPE TRANSCRIPTIONAL ACTIVATOR RHAS"/>
    <property type="match status" value="1"/>
</dbReference>